<accession>A0ACC0K4R1</accession>
<reference evidence="1 2" key="1">
    <citation type="journal article" date="2022" name="Genome Biol. Evol.">
        <title>The Spruce Budworm Genome: Reconstructing the Evolutionary History of Antifreeze Proteins.</title>
        <authorList>
            <person name="Beliveau C."/>
            <person name="Gagne P."/>
            <person name="Picq S."/>
            <person name="Vernygora O."/>
            <person name="Keeling C.I."/>
            <person name="Pinkney K."/>
            <person name="Doucet D."/>
            <person name="Wen F."/>
            <person name="Johnston J.S."/>
            <person name="Maaroufi H."/>
            <person name="Boyle B."/>
            <person name="Laroche J."/>
            <person name="Dewar K."/>
            <person name="Juretic N."/>
            <person name="Blackburn G."/>
            <person name="Nisole A."/>
            <person name="Brunet B."/>
            <person name="Brandao M."/>
            <person name="Lumley L."/>
            <person name="Duan J."/>
            <person name="Quan G."/>
            <person name="Lucarotti C.J."/>
            <person name="Roe A.D."/>
            <person name="Sperling F.A.H."/>
            <person name="Levesque R.C."/>
            <person name="Cusson M."/>
        </authorList>
    </citation>
    <scope>NUCLEOTIDE SEQUENCE [LARGE SCALE GENOMIC DNA]</scope>
    <source>
        <strain evidence="1">Glfc:IPQL:Cfum</strain>
    </source>
</reference>
<proteinExistence type="predicted"/>
<gene>
    <name evidence="1" type="ORF">MSG28_015877</name>
</gene>
<organism evidence="1 2">
    <name type="scientific">Choristoneura fumiferana</name>
    <name type="common">Spruce budworm moth</name>
    <name type="synonym">Archips fumiferana</name>
    <dbReference type="NCBI Taxonomy" id="7141"/>
    <lineage>
        <taxon>Eukaryota</taxon>
        <taxon>Metazoa</taxon>
        <taxon>Ecdysozoa</taxon>
        <taxon>Arthropoda</taxon>
        <taxon>Hexapoda</taxon>
        <taxon>Insecta</taxon>
        <taxon>Pterygota</taxon>
        <taxon>Neoptera</taxon>
        <taxon>Endopterygota</taxon>
        <taxon>Lepidoptera</taxon>
        <taxon>Glossata</taxon>
        <taxon>Ditrysia</taxon>
        <taxon>Tortricoidea</taxon>
        <taxon>Tortricidae</taxon>
        <taxon>Tortricinae</taxon>
        <taxon>Choristoneura</taxon>
    </lineage>
</organism>
<dbReference type="EMBL" id="CM046130">
    <property type="protein sequence ID" value="KAI8431334.1"/>
    <property type="molecule type" value="Genomic_DNA"/>
</dbReference>
<comment type="caution">
    <text evidence="1">The sequence shown here is derived from an EMBL/GenBank/DDBJ whole genome shotgun (WGS) entry which is preliminary data.</text>
</comment>
<evidence type="ECO:0000313" key="1">
    <source>
        <dbReference type="EMBL" id="KAI8431334.1"/>
    </source>
</evidence>
<dbReference type="Proteomes" id="UP001064048">
    <property type="component" value="Chromosome 30"/>
</dbReference>
<sequence length="353" mass="39646">MVPDVIVLTECWLPTCPQLPSIEGYECFASDNCRFQNDGVLIFGKRHFKLRVSKAGIRECNALVLTIDNCLSILGIYRSPSYQNLTIFTDSLSNFLSQCGRNTNMIITGDLNINIIPNSCGSGADGYLDVCSEHGFYAGNTLPTRGDNCLDHAMIRSKLKTAVTVCHEDITDHALVLVTLDYSPKKEKAKASYKIDLNAVNVEIEKTDWSRLYTMSDVNEACDFFCTSLTDLINKFKKPTCTPNSKTSLKQWITPGLLKCIRKRSKLHLQASKYPHDLHERRAHGSRLVRKNKVCDVCGKTYEKRRTLLDHMNTHTGQRPYKCACGIGFSYESALRSHERNKHGAHAPPPPPI</sequence>
<evidence type="ECO:0000313" key="2">
    <source>
        <dbReference type="Proteomes" id="UP001064048"/>
    </source>
</evidence>
<keyword evidence="2" id="KW-1185">Reference proteome</keyword>
<protein>
    <submittedName>
        <fullName evidence="1">Uncharacterized protein</fullName>
    </submittedName>
</protein>
<name>A0ACC0K4R1_CHOFU</name>